<evidence type="ECO:0000256" key="3">
    <source>
        <dbReference type="ARBA" id="ARBA00023015"/>
    </source>
</evidence>
<evidence type="ECO:0000256" key="6">
    <source>
        <dbReference type="ARBA" id="ARBA00023242"/>
    </source>
</evidence>
<name>A0ABR2J4Y1_9PEZI</name>
<keyword evidence="6" id="KW-0539">Nucleus</keyword>
<evidence type="ECO:0000256" key="2">
    <source>
        <dbReference type="ARBA" id="ARBA00007163"/>
    </source>
</evidence>
<feature type="compositionally biased region" description="Low complexity" evidence="7">
    <location>
        <begin position="306"/>
        <end position="321"/>
    </location>
</feature>
<keyword evidence="9" id="KW-1185">Reference proteome</keyword>
<evidence type="ECO:0000313" key="9">
    <source>
        <dbReference type="Proteomes" id="UP001390339"/>
    </source>
</evidence>
<dbReference type="PANTHER" id="PTHR40621:SF11">
    <property type="entry name" value="TRANSCRIPTION FACTOR KAPC-RELATED"/>
    <property type="match status" value="1"/>
</dbReference>
<dbReference type="SUPFAM" id="SSF57959">
    <property type="entry name" value="Leucine zipper domain"/>
    <property type="match status" value="1"/>
</dbReference>
<comment type="subcellular location">
    <subcellularLocation>
        <location evidence="1">Nucleus</location>
    </subcellularLocation>
</comment>
<accession>A0ABR2J4Y1</accession>
<feature type="compositionally biased region" description="Gly residues" evidence="7">
    <location>
        <begin position="53"/>
        <end position="68"/>
    </location>
</feature>
<dbReference type="PANTHER" id="PTHR40621">
    <property type="entry name" value="TRANSCRIPTION FACTOR KAPC-RELATED"/>
    <property type="match status" value="1"/>
</dbReference>
<evidence type="ECO:0000256" key="5">
    <source>
        <dbReference type="ARBA" id="ARBA00023163"/>
    </source>
</evidence>
<sequence>MAAQPGDGHDAGDYDDSGSSPRPSFIKFWKKRSKSKPGPRRNLNFVAANPAVPGGGQEGPDNDGGGGVSKAEARRAQVRRAQIQHRERKANYARGLEADIVRLRGDIERCRMDCRVLAGENQGMRQRLLASTTAATSIDAALPPDATGAGHPTDLSMAAPENDTLMTMDDDLCQHVDNSGIGDYMLPPQDYRGDKAATTTNSPIPAWASSSCFFDSDPGYMIALGINESLGAPAFQATRRPMTDHEASASFAETNNVLDRMSGNEGKLVRDCSLEETDKAINFILALEHTCWDHFKTTDFQLNDASQPSTAAASASTGSDTGDPDHGHTLMVSAMALQQAPESVLQRLENRTATCGAAAAAAATSSSPSHIFSSFSFSSPKTPPPPPLPSSVKTDGSIAWPATGITLESLHGLASALNPPDLELTPVQAWFEMVHAYDVRTLILDADGGGSSTLDRLVAELKGVVKCLHFGALIERAAFDSVLRRVLGEPGQQRLL</sequence>
<feature type="region of interest" description="Disordered" evidence="7">
    <location>
        <begin position="306"/>
        <end position="328"/>
    </location>
</feature>
<protein>
    <submittedName>
        <fullName evidence="8">Alanine racemase</fullName>
    </submittedName>
</protein>
<keyword evidence="4" id="KW-0238">DNA-binding</keyword>
<dbReference type="Proteomes" id="UP001390339">
    <property type="component" value="Unassembled WGS sequence"/>
</dbReference>
<evidence type="ECO:0000256" key="1">
    <source>
        <dbReference type="ARBA" id="ARBA00004123"/>
    </source>
</evidence>
<dbReference type="EMBL" id="JAPCWZ010000003">
    <property type="protein sequence ID" value="KAK8872838.1"/>
    <property type="molecule type" value="Genomic_DNA"/>
</dbReference>
<evidence type="ECO:0000256" key="7">
    <source>
        <dbReference type="SAM" id="MobiDB-lite"/>
    </source>
</evidence>
<evidence type="ECO:0000256" key="4">
    <source>
        <dbReference type="ARBA" id="ARBA00023125"/>
    </source>
</evidence>
<evidence type="ECO:0000313" key="8">
    <source>
        <dbReference type="EMBL" id="KAK8872838.1"/>
    </source>
</evidence>
<dbReference type="InterPro" id="IPR050936">
    <property type="entry name" value="AP-1-like"/>
</dbReference>
<feature type="region of interest" description="Disordered" evidence="7">
    <location>
        <begin position="1"/>
        <end position="78"/>
    </location>
</feature>
<gene>
    <name evidence="8" type="ORF">PGQ11_003352</name>
</gene>
<comment type="caution">
    <text evidence="8">The sequence shown here is derived from an EMBL/GenBank/DDBJ whole genome shotgun (WGS) entry which is preliminary data.</text>
</comment>
<comment type="similarity">
    <text evidence="2">Belongs to the bZIP family.</text>
</comment>
<dbReference type="CDD" id="cd14688">
    <property type="entry name" value="bZIP_YAP"/>
    <property type="match status" value="1"/>
</dbReference>
<dbReference type="InterPro" id="IPR046347">
    <property type="entry name" value="bZIP_sf"/>
</dbReference>
<feature type="compositionally biased region" description="Basic residues" evidence="7">
    <location>
        <begin position="28"/>
        <end position="39"/>
    </location>
</feature>
<proteinExistence type="inferred from homology"/>
<reference evidence="8 9" key="1">
    <citation type="journal article" date="2024" name="IMA Fungus">
        <title>Apiospora arundinis, a panoply of carbohydrate-active enzymes and secondary metabolites.</title>
        <authorList>
            <person name="Sorensen T."/>
            <person name="Petersen C."/>
            <person name="Muurmann A.T."/>
            <person name="Christiansen J.V."/>
            <person name="Brundto M.L."/>
            <person name="Overgaard C.K."/>
            <person name="Boysen A.T."/>
            <person name="Wollenberg R.D."/>
            <person name="Larsen T.O."/>
            <person name="Sorensen J.L."/>
            <person name="Nielsen K.L."/>
            <person name="Sondergaard T.E."/>
        </authorList>
    </citation>
    <scope>NUCLEOTIDE SEQUENCE [LARGE SCALE GENOMIC DNA]</scope>
    <source>
        <strain evidence="8 9">AAU 773</strain>
    </source>
</reference>
<dbReference type="Gene3D" id="1.20.5.170">
    <property type="match status" value="1"/>
</dbReference>
<keyword evidence="3" id="KW-0805">Transcription regulation</keyword>
<organism evidence="8 9">
    <name type="scientific">Apiospora arundinis</name>
    <dbReference type="NCBI Taxonomy" id="335852"/>
    <lineage>
        <taxon>Eukaryota</taxon>
        <taxon>Fungi</taxon>
        <taxon>Dikarya</taxon>
        <taxon>Ascomycota</taxon>
        <taxon>Pezizomycotina</taxon>
        <taxon>Sordariomycetes</taxon>
        <taxon>Xylariomycetidae</taxon>
        <taxon>Amphisphaeriales</taxon>
        <taxon>Apiosporaceae</taxon>
        <taxon>Apiospora</taxon>
    </lineage>
</organism>
<keyword evidence="5" id="KW-0804">Transcription</keyword>